<evidence type="ECO:0000313" key="12">
    <source>
        <dbReference type="EMBL" id="HDR50039.1"/>
    </source>
</evidence>
<feature type="modified residue" description="4-aspartylphosphate" evidence="7">
    <location>
        <position position="1160"/>
    </location>
</feature>
<dbReference type="InterPro" id="IPR004358">
    <property type="entry name" value="Sig_transdc_His_kin-like_C"/>
</dbReference>
<keyword evidence="8" id="KW-0175">Coiled coil</keyword>
<dbReference type="Gene3D" id="1.10.10.60">
    <property type="entry name" value="Homeodomain-like"/>
    <property type="match status" value="2"/>
</dbReference>
<feature type="domain" description="Response regulatory" evidence="11">
    <location>
        <begin position="1112"/>
        <end position="1227"/>
    </location>
</feature>
<protein>
    <recommendedName>
        <fullName evidence="2">histidine kinase</fullName>
        <ecNumber evidence="2">2.7.13.3</ecNumber>
    </recommendedName>
</protein>
<dbReference type="InterPro" id="IPR015943">
    <property type="entry name" value="WD40/YVTN_repeat-like_dom_sf"/>
</dbReference>
<dbReference type="PROSITE" id="PS00041">
    <property type="entry name" value="HTH_ARAC_FAMILY_1"/>
    <property type="match status" value="1"/>
</dbReference>
<dbReference type="InterPro" id="IPR036890">
    <property type="entry name" value="HATPase_C_sf"/>
</dbReference>
<dbReference type="InterPro" id="IPR036097">
    <property type="entry name" value="HisK_dim/P_sf"/>
</dbReference>
<dbReference type="InterPro" id="IPR011110">
    <property type="entry name" value="Reg_prop"/>
</dbReference>
<name>A0A831LJY5_9BACT</name>
<evidence type="ECO:0000256" key="3">
    <source>
        <dbReference type="ARBA" id="ARBA00022553"/>
    </source>
</evidence>
<dbReference type="SMART" id="SM00342">
    <property type="entry name" value="HTH_ARAC"/>
    <property type="match status" value="1"/>
</dbReference>
<dbReference type="InterPro" id="IPR013783">
    <property type="entry name" value="Ig-like_fold"/>
</dbReference>
<dbReference type="InterPro" id="IPR011006">
    <property type="entry name" value="CheY-like_superfamily"/>
</dbReference>
<evidence type="ECO:0000256" key="8">
    <source>
        <dbReference type="SAM" id="Coils"/>
    </source>
</evidence>
<evidence type="ECO:0000256" key="1">
    <source>
        <dbReference type="ARBA" id="ARBA00000085"/>
    </source>
</evidence>
<evidence type="ECO:0000256" key="6">
    <source>
        <dbReference type="ARBA" id="ARBA00023163"/>
    </source>
</evidence>
<dbReference type="PRINTS" id="PR00344">
    <property type="entry name" value="BCTRLSENSOR"/>
</dbReference>
<feature type="domain" description="Histidine kinase" evidence="10">
    <location>
        <begin position="837"/>
        <end position="1070"/>
    </location>
</feature>
<keyword evidence="5" id="KW-0238">DNA-binding</keyword>
<keyword evidence="3 7" id="KW-0597">Phosphoprotein</keyword>
<dbReference type="PROSITE" id="PS01124">
    <property type="entry name" value="HTH_ARAC_FAMILY_2"/>
    <property type="match status" value="1"/>
</dbReference>
<feature type="coiled-coil region" evidence="8">
    <location>
        <begin position="1216"/>
        <end position="1243"/>
    </location>
</feature>
<dbReference type="Pfam" id="PF00512">
    <property type="entry name" value="HisKA"/>
    <property type="match status" value="1"/>
</dbReference>
<reference evidence="12" key="1">
    <citation type="journal article" date="2020" name="mSystems">
        <title>Genome- and Community-Level Interaction Insights into Carbon Utilization and Element Cycling Functions of Hydrothermarchaeota in Hydrothermal Sediment.</title>
        <authorList>
            <person name="Zhou Z."/>
            <person name="Liu Y."/>
            <person name="Xu W."/>
            <person name="Pan J."/>
            <person name="Luo Z.H."/>
            <person name="Li M."/>
        </authorList>
    </citation>
    <scope>NUCLEOTIDE SEQUENCE [LARGE SCALE GENOMIC DNA]</scope>
    <source>
        <strain evidence="12">SpSt-1217</strain>
    </source>
</reference>
<dbReference type="FunFam" id="2.60.40.10:FF:000791">
    <property type="entry name" value="Two-component system sensor histidine kinase/response regulator"/>
    <property type="match status" value="1"/>
</dbReference>
<dbReference type="Pfam" id="PF07495">
    <property type="entry name" value="Y_Y_Y"/>
    <property type="match status" value="1"/>
</dbReference>
<evidence type="ECO:0000256" key="2">
    <source>
        <dbReference type="ARBA" id="ARBA00012438"/>
    </source>
</evidence>
<dbReference type="PANTHER" id="PTHR43547:SF2">
    <property type="entry name" value="HYBRID SIGNAL TRANSDUCTION HISTIDINE KINASE C"/>
    <property type="match status" value="1"/>
</dbReference>
<dbReference type="SUPFAM" id="SSF55874">
    <property type="entry name" value="ATPase domain of HSP90 chaperone/DNA topoisomerase II/histidine kinase"/>
    <property type="match status" value="1"/>
</dbReference>
<dbReference type="PANTHER" id="PTHR43547">
    <property type="entry name" value="TWO-COMPONENT HISTIDINE KINASE"/>
    <property type="match status" value="1"/>
</dbReference>
<keyword evidence="6" id="KW-0804">Transcription</keyword>
<dbReference type="Gene3D" id="2.130.10.10">
    <property type="entry name" value="YVTN repeat-like/Quinoprotein amine dehydrogenase"/>
    <property type="match status" value="2"/>
</dbReference>
<dbReference type="FunFam" id="1.10.287.130:FF:000034">
    <property type="entry name" value="Two-component system sensor histidine kinase/response regulator"/>
    <property type="match status" value="1"/>
</dbReference>
<evidence type="ECO:0000256" key="4">
    <source>
        <dbReference type="ARBA" id="ARBA00023015"/>
    </source>
</evidence>
<dbReference type="PROSITE" id="PS50109">
    <property type="entry name" value="HIS_KIN"/>
    <property type="match status" value="1"/>
</dbReference>
<evidence type="ECO:0000259" key="11">
    <source>
        <dbReference type="PROSITE" id="PS50110"/>
    </source>
</evidence>
<dbReference type="SMART" id="SM00388">
    <property type="entry name" value="HisKA"/>
    <property type="match status" value="1"/>
</dbReference>
<accession>A0A831LJY5</accession>
<dbReference type="SUPFAM" id="SSF52172">
    <property type="entry name" value="CheY-like"/>
    <property type="match status" value="1"/>
</dbReference>
<organism evidence="12">
    <name type="scientific">Mariniphaga anaerophila</name>
    <dbReference type="NCBI Taxonomy" id="1484053"/>
    <lineage>
        <taxon>Bacteria</taxon>
        <taxon>Pseudomonadati</taxon>
        <taxon>Bacteroidota</taxon>
        <taxon>Bacteroidia</taxon>
        <taxon>Marinilabiliales</taxon>
        <taxon>Prolixibacteraceae</taxon>
        <taxon>Mariniphaga</taxon>
    </lineage>
</organism>
<comment type="catalytic activity">
    <reaction evidence="1">
        <text>ATP + protein L-histidine = ADP + protein N-phospho-L-histidine.</text>
        <dbReference type="EC" id="2.7.13.3"/>
    </reaction>
</comment>
<dbReference type="SUPFAM" id="SSF47384">
    <property type="entry name" value="Homodimeric domain of signal transducing histidine kinase"/>
    <property type="match status" value="1"/>
</dbReference>
<feature type="domain" description="HTH araC/xylS-type" evidence="9">
    <location>
        <begin position="1259"/>
        <end position="1358"/>
    </location>
</feature>
<keyword evidence="12" id="KW-0418">Kinase</keyword>
<dbReference type="InterPro" id="IPR005467">
    <property type="entry name" value="His_kinase_dom"/>
</dbReference>
<dbReference type="GO" id="GO:0003700">
    <property type="term" value="F:DNA-binding transcription factor activity"/>
    <property type="evidence" value="ECO:0007669"/>
    <property type="project" value="InterPro"/>
</dbReference>
<dbReference type="InterPro" id="IPR018060">
    <property type="entry name" value="HTH_AraC"/>
</dbReference>
<dbReference type="GO" id="GO:0043565">
    <property type="term" value="F:sequence-specific DNA binding"/>
    <property type="evidence" value="ECO:0007669"/>
    <property type="project" value="InterPro"/>
</dbReference>
<dbReference type="Gene3D" id="2.60.40.10">
    <property type="entry name" value="Immunoglobulins"/>
    <property type="match status" value="1"/>
</dbReference>
<evidence type="ECO:0000256" key="7">
    <source>
        <dbReference type="PROSITE-ProRule" id="PRU00169"/>
    </source>
</evidence>
<dbReference type="EC" id="2.7.13.3" evidence="2"/>
<dbReference type="InterPro" id="IPR003594">
    <property type="entry name" value="HATPase_dom"/>
</dbReference>
<dbReference type="Pfam" id="PF00072">
    <property type="entry name" value="Response_reg"/>
    <property type="match status" value="1"/>
</dbReference>
<dbReference type="Pfam" id="PF12833">
    <property type="entry name" value="HTH_18"/>
    <property type="match status" value="1"/>
</dbReference>
<evidence type="ECO:0000256" key="5">
    <source>
        <dbReference type="ARBA" id="ARBA00023125"/>
    </source>
</evidence>
<dbReference type="Proteomes" id="UP000886047">
    <property type="component" value="Unassembled WGS sequence"/>
</dbReference>
<proteinExistence type="predicted"/>
<dbReference type="InterPro" id="IPR011123">
    <property type="entry name" value="Y_Y_Y"/>
</dbReference>
<evidence type="ECO:0000259" key="10">
    <source>
        <dbReference type="PROSITE" id="PS50109"/>
    </source>
</evidence>
<dbReference type="SUPFAM" id="SSF63829">
    <property type="entry name" value="Calcium-dependent phosphotriesterase"/>
    <property type="match status" value="3"/>
</dbReference>
<dbReference type="InterPro" id="IPR003661">
    <property type="entry name" value="HisK_dim/P_dom"/>
</dbReference>
<dbReference type="GO" id="GO:0000155">
    <property type="term" value="F:phosphorelay sensor kinase activity"/>
    <property type="evidence" value="ECO:0007669"/>
    <property type="project" value="InterPro"/>
</dbReference>
<keyword evidence="12" id="KW-0808">Transferase</keyword>
<dbReference type="Pfam" id="PF07494">
    <property type="entry name" value="Reg_prop"/>
    <property type="match status" value="7"/>
</dbReference>
<dbReference type="Pfam" id="PF02518">
    <property type="entry name" value="HATPase_c"/>
    <property type="match status" value="1"/>
</dbReference>
<dbReference type="CDD" id="cd00082">
    <property type="entry name" value="HisKA"/>
    <property type="match status" value="1"/>
</dbReference>
<dbReference type="EMBL" id="DSDK01000013">
    <property type="protein sequence ID" value="HDR50039.1"/>
    <property type="molecule type" value="Genomic_DNA"/>
</dbReference>
<dbReference type="InterPro" id="IPR001789">
    <property type="entry name" value="Sig_transdc_resp-reg_receiver"/>
</dbReference>
<dbReference type="InterPro" id="IPR009057">
    <property type="entry name" value="Homeodomain-like_sf"/>
</dbReference>
<dbReference type="InterPro" id="IPR018062">
    <property type="entry name" value="HTH_AraC-typ_CS"/>
</dbReference>
<dbReference type="Gene3D" id="1.10.287.130">
    <property type="match status" value="1"/>
</dbReference>
<dbReference type="SMART" id="SM00387">
    <property type="entry name" value="HATPase_c"/>
    <property type="match status" value="1"/>
</dbReference>
<dbReference type="Gene3D" id="3.40.50.2300">
    <property type="match status" value="1"/>
</dbReference>
<evidence type="ECO:0000259" key="9">
    <source>
        <dbReference type="PROSITE" id="PS01124"/>
    </source>
</evidence>
<keyword evidence="4" id="KW-0805">Transcription regulation</keyword>
<gene>
    <name evidence="12" type="ORF">ENN90_00250</name>
</gene>
<dbReference type="Gene3D" id="3.30.565.10">
    <property type="entry name" value="Histidine kinase-like ATPase, C-terminal domain"/>
    <property type="match status" value="1"/>
</dbReference>
<dbReference type="PROSITE" id="PS50110">
    <property type="entry name" value="RESPONSE_REGULATORY"/>
    <property type="match status" value="1"/>
</dbReference>
<dbReference type="SUPFAM" id="SSF46689">
    <property type="entry name" value="Homeodomain-like"/>
    <property type="match status" value="1"/>
</dbReference>
<sequence length="1366" mass="156184">MKKMLRIILIWIGLILSGFNASGQIEEFLFRKISPPEGFTFGNIKTIAEDNNGFIWFGTEHGLYRFNSRKVDKYTYQSNEINTIPNDNIEKLLKDKKDRLWILTANGICIFNEQTQDFIQLKLKNIDEDAEITSFNDIIENSLGEFFVIRNNKLCSINLKDSTIQTVNFHPNDAATSVSFAVFDNSDNLWIGTFNGHVFKSPPPYHEFQLVCHHREDRIQSICQDNATFWIGYEFQGADHINEQGLIIDHYSESSASTFKLPSNRVRAIVKDESNRIWIGTYNGISLVTREHRAQIIKKDFYNNLPHNSIHSLFVDSKDGLWIGTWSGGLAYLNKYDNQFLHFNRNQDKNSLYNNIVSSICQDSNGNIWVATEDGGLNKFNRQQKEFKYFSVKDTENGPTNIKCIVSDNNNLLWIGTYGKGIWTFDIETETFYKPSFLNPEIKNIYTILIEKNGIWIGTFGDGLFFYDLDNKNLTKFTTDYTNPTSISSNSIRVLLTDSYGGLWVGTQNGLNYLPKGANSFTRYFSNNTRGLTISNNQIFSLFEDMHGQIWIGTGGGGVDCYNPGDGSIAVLTKENGLSGNNVFGILEDGKGNMWFSTENGITRYSPREKSFKNFSTEDGLQGKQFIPGAAFATQTGEFMFGGPNGFNLFNPENLSENPLQPDVFITNLEINNEKVDPKNPKIPFLKAVNTTEILELRHEQNSLAFDFVSNNYIQSTKNQFRYRMLNYQDDWINAGSESRAIFTKIPPGNYTFEVIGSNNDGIWNTKPARLEIEILAPFWKSNVAYFIYFFVFLISVWFLRKEIILRNNLKRQILIEKVKRENEEELHQMKLQFFTNISHEFRTPLTLILSPLEVIMNKKYHDNDTREHLTMIQRNAQRLRMLINQIIDFRRFELNKMVYSPAKTDIISMCMGICDHFEVHARDKSISFYMASSFKKLEMKVDKDKLDKILFNLLSNAFKFTPEGGNICLNVEENEADALIEKSDFSTNPELTGKVLAIHVSDSGPGITTDEIAAIFERFNKNVVNNQFQGTGIGLHLSREYTHLHNGAITIKRLPEKGVIFSVLLPIQNEIKIGETKSEILKSWIDTERNPVPEDESSFLPAGSKNEPSTSVLIVEDNYDMLKQIKHLLKNDFKVITASNGLQGLELAREIFPDIIISDIVMPGIDGIELCKNIKNDIQTSHIPVILLTAVSETEKHIKGLDTGADAYIIKPFDNNLLKAQIANLIKAKERLKKAFKESEEKWASDSNLNQRDKNLVEKSAQIVEKHLLDPNFSVEQLAEELGVSRSSLHRKMRVLINQSATEFIRYVRMKKALKFLKEGNLNIDEIGFAVGFNSHSYFSQCFKKLYGKTPTEYLAELKMNKELK</sequence>
<dbReference type="SMART" id="SM00448">
    <property type="entry name" value="REC"/>
    <property type="match status" value="1"/>
</dbReference>
<comment type="caution">
    <text evidence="12">The sequence shown here is derived from an EMBL/GenBank/DDBJ whole genome shotgun (WGS) entry which is preliminary data.</text>
</comment>